<dbReference type="STRING" id="490829.SAMN05421850_102177"/>
<proteinExistence type="predicted"/>
<evidence type="ECO:0000313" key="2">
    <source>
        <dbReference type="EMBL" id="SDI31666.1"/>
    </source>
</evidence>
<feature type="domain" description="HPr kinase/phosphorylase C-terminal" evidence="1">
    <location>
        <begin position="4"/>
        <end position="79"/>
    </location>
</feature>
<dbReference type="GO" id="GO:0005524">
    <property type="term" value="F:ATP binding"/>
    <property type="evidence" value="ECO:0007669"/>
    <property type="project" value="InterPro"/>
</dbReference>
<dbReference type="EMBL" id="FNEB01000002">
    <property type="protein sequence ID" value="SDI31666.1"/>
    <property type="molecule type" value="Genomic_DNA"/>
</dbReference>
<accession>A0A1G8JKI0</accession>
<dbReference type="GO" id="GO:0006109">
    <property type="term" value="P:regulation of carbohydrate metabolic process"/>
    <property type="evidence" value="ECO:0007669"/>
    <property type="project" value="InterPro"/>
</dbReference>
<dbReference type="CDD" id="cd01918">
    <property type="entry name" value="HprK_C"/>
    <property type="match status" value="1"/>
</dbReference>
<dbReference type="OrthoDB" id="8326226at2"/>
<sequence length="138" mass="14669">MPVRVHASTVALDGRAVLITGRAGSGKSALALELMALGAALVADDITCLWRHGDHIFADVPDTIRNRIEARGVGILNAASCGPAPLALWVDLDAQESERLPPNRKWTALGCDLPLLHNPGTGCFPAAIVQYLRHGRYA</sequence>
<dbReference type="InterPro" id="IPR027417">
    <property type="entry name" value="P-loop_NTPase"/>
</dbReference>
<dbReference type="SUPFAM" id="SSF53795">
    <property type="entry name" value="PEP carboxykinase-like"/>
    <property type="match status" value="1"/>
</dbReference>
<keyword evidence="3" id="KW-1185">Reference proteome</keyword>
<name>A0A1G8JKI0_9RHOB</name>
<dbReference type="Proteomes" id="UP000199340">
    <property type="component" value="Unassembled WGS sequence"/>
</dbReference>
<dbReference type="Pfam" id="PF07475">
    <property type="entry name" value="Hpr_kinase_C"/>
    <property type="match status" value="1"/>
</dbReference>
<keyword evidence="2" id="KW-0418">Kinase</keyword>
<dbReference type="AlphaFoldDB" id="A0A1G8JKI0"/>
<gene>
    <name evidence="2" type="ORF">SAMN05421850_102177</name>
</gene>
<keyword evidence="2" id="KW-0808">Transferase</keyword>
<organism evidence="2 3">
    <name type="scientific">Lutimaribacter saemankumensis</name>
    <dbReference type="NCBI Taxonomy" id="490829"/>
    <lineage>
        <taxon>Bacteria</taxon>
        <taxon>Pseudomonadati</taxon>
        <taxon>Pseudomonadota</taxon>
        <taxon>Alphaproteobacteria</taxon>
        <taxon>Rhodobacterales</taxon>
        <taxon>Roseobacteraceae</taxon>
        <taxon>Lutimaribacter</taxon>
    </lineage>
</organism>
<evidence type="ECO:0000313" key="3">
    <source>
        <dbReference type="Proteomes" id="UP000199340"/>
    </source>
</evidence>
<reference evidence="2 3" key="1">
    <citation type="submission" date="2016-10" db="EMBL/GenBank/DDBJ databases">
        <authorList>
            <person name="de Groot N.N."/>
        </authorList>
    </citation>
    <scope>NUCLEOTIDE SEQUENCE [LARGE SCALE GENOMIC DNA]</scope>
    <source>
        <strain evidence="2 3">DSM 28010</strain>
    </source>
</reference>
<evidence type="ECO:0000259" key="1">
    <source>
        <dbReference type="Pfam" id="PF07475"/>
    </source>
</evidence>
<protein>
    <submittedName>
        <fullName evidence="2">HPr Serine kinase C-terminal domain-containing protein</fullName>
    </submittedName>
</protein>
<dbReference type="InterPro" id="IPR011104">
    <property type="entry name" value="Hpr_kin/Pase_C"/>
</dbReference>
<dbReference type="GO" id="GO:0000155">
    <property type="term" value="F:phosphorelay sensor kinase activity"/>
    <property type="evidence" value="ECO:0007669"/>
    <property type="project" value="InterPro"/>
</dbReference>
<dbReference type="Gene3D" id="3.40.50.300">
    <property type="entry name" value="P-loop containing nucleotide triphosphate hydrolases"/>
    <property type="match status" value="1"/>
</dbReference>